<dbReference type="EMBL" id="CADIKC010000007">
    <property type="protein sequence ID" value="CAB3718407.1"/>
    <property type="molecule type" value="Genomic_DNA"/>
</dbReference>
<protein>
    <submittedName>
        <fullName evidence="1">Uncharacterized protein</fullName>
    </submittedName>
</protein>
<organism evidence="1 2">
    <name type="scientific">Paraburkholderia sediminicola</name>
    <dbReference type="NCBI Taxonomy" id="458836"/>
    <lineage>
        <taxon>Bacteria</taxon>
        <taxon>Pseudomonadati</taxon>
        <taxon>Pseudomonadota</taxon>
        <taxon>Betaproteobacteria</taxon>
        <taxon>Burkholderiales</taxon>
        <taxon>Burkholderiaceae</taxon>
        <taxon>Paraburkholderia</taxon>
    </lineage>
</organism>
<reference evidence="1 2" key="1">
    <citation type="submission" date="2020-04" db="EMBL/GenBank/DDBJ databases">
        <authorList>
            <person name="De Canck E."/>
        </authorList>
    </citation>
    <scope>NUCLEOTIDE SEQUENCE [LARGE SCALE GENOMIC DNA]</scope>
    <source>
        <strain evidence="1 2">LMG 24238</strain>
    </source>
</reference>
<dbReference type="RefSeq" id="WP_175052565.1">
    <property type="nucleotide sequence ID" value="NZ_CADIKC010000007.1"/>
</dbReference>
<gene>
    <name evidence="1" type="ORF">LMG24238_04664</name>
</gene>
<dbReference type="Proteomes" id="UP000494255">
    <property type="component" value="Unassembled WGS sequence"/>
</dbReference>
<keyword evidence="2" id="KW-1185">Reference proteome</keyword>
<name>A0A6J5BX76_9BURK</name>
<dbReference type="AlphaFoldDB" id="A0A6J5BX76"/>
<evidence type="ECO:0000313" key="1">
    <source>
        <dbReference type="EMBL" id="CAB3718407.1"/>
    </source>
</evidence>
<sequence length="117" mass="12851">MIKSTGLDEEARAELLCYLAIAQLVARARSGDWLRTDHLVESTRIWLAGNGATANWSERVQLGALSEKIALDLTGLPGFGDTEYLARLFTDGWRLDYRSPVVCEIYSACVAELSGEA</sequence>
<dbReference type="GeneID" id="97043271"/>
<proteinExistence type="predicted"/>
<accession>A0A6J5BX76</accession>
<evidence type="ECO:0000313" key="2">
    <source>
        <dbReference type="Proteomes" id="UP000494255"/>
    </source>
</evidence>